<dbReference type="EMBL" id="OZ020098">
    <property type="protein sequence ID" value="CAK9270011.1"/>
    <property type="molecule type" value="Genomic_DNA"/>
</dbReference>
<evidence type="ECO:0000313" key="2">
    <source>
        <dbReference type="EMBL" id="CAK9270011.1"/>
    </source>
</evidence>
<dbReference type="Proteomes" id="UP001497444">
    <property type="component" value="Chromosome 3"/>
</dbReference>
<dbReference type="PANTHER" id="PTHR46644:SF2">
    <property type="entry name" value="DNA REPAIR PROTEIN XRCC2"/>
    <property type="match status" value="1"/>
</dbReference>
<dbReference type="Gene3D" id="3.40.50.300">
    <property type="entry name" value="P-loop containing nucleotide triphosphate hydrolases"/>
    <property type="match status" value="1"/>
</dbReference>
<dbReference type="SUPFAM" id="SSF52540">
    <property type="entry name" value="P-loop containing nucleoside triphosphate hydrolases"/>
    <property type="match status" value="1"/>
</dbReference>
<reference evidence="2" key="1">
    <citation type="submission" date="2024-02" db="EMBL/GenBank/DDBJ databases">
        <authorList>
            <consortium name="ELIXIR-Norway"/>
            <consortium name="Elixir Norway"/>
        </authorList>
    </citation>
    <scope>NUCLEOTIDE SEQUENCE</scope>
</reference>
<dbReference type="InterPro" id="IPR030547">
    <property type="entry name" value="XRCC2"/>
</dbReference>
<dbReference type="PROSITE" id="PS50162">
    <property type="entry name" value="RECA_2"/>
    <property type="match status" value="1"/>
</dbReference>
<accession>A0ABP0WW53</accession>
<dbReference type="PANTHER" id="PTHR46644">
    <property type="entry name" value="DNA REPAIR PROTEIN XRCC2"/>
    <property type="match status" value="1"/>
</dbReference>
<proteinExistence type="predicted"/>
<dbReference type="InterPro" id="IPR020588">
    <property type="entry name" value="RecA_ATP-bd"/>
</dbReference>
<protein>
    <recommendedName>
        <fullName evidence="1">RecA family profile 1 domain-containing protein</fullName>
    </recommendedName>
</protein>
<name>A0ABP0WW53_9BRYO</name>
<evidence type="ECO:0000313" key="3">
    <source>
        <dbReference type="Proteomes" id="UP001497444"/>
    </source>
</evidence>
<dbReference type="InterPro" id="IPR027417">
    <property type="entry name" value="P-loop_NTPase"/>
</dbReference>
<gene>
    <name evidence="2" type="ORF">CSSPJE1EN1_LOCUS15489</name>
</gene>
<dbReference type="CDD" id="cd19490">
    <property type="entry name" value="XRCC2"/>
    <property type="match status" value="1"/>
</dbReference>
<evidence type="ECO:0000259" key="1">
    <source>
        <dbReference type="PROSITE" id="PS50162"/>
    </source>
</evidence>
<sequence>MIMEVGEWVRGHESVASMLHRVLPNSRCTTPLVAPLQQVALQARDVVEVAGPSGSAKSELLLQAAVTCLLPERLYGGWEGGVLWYDLDGHFDILRLVCLLQARIHQGKALSLGGLIEDGDNIMNACLERFLLTRCYNSFDFIAALQTTRNQVKEAQRQGRSMRLLIIDSIGAFYWLDRAASLVAGASTESSRPSIQAVTRAVVRELHQLSNMHGLLVLASKCSIFSPQSSDARKDTRRAGLQHREYMPAEWQEFVTHRLLLQGPMSGEAEVVFIAEWQMPALSGVDRFTIENTGLKLVI</sequence>
<keyword evidence="3" id="KW-1185">Reference proteome</keyword>
<feature type="domain" description="RecA family profile 1" evidence="1">
    <location>
        <begin position="21"/>
        <end position="224"/>
    </location>
</feature>
<organism evidence="2 3">
    <name type="scientific">Sphagnum jensenii</name>
    <dbReference type="NCBI Taxonomy" id="128206"/>
    <lineage>
        <taxon>Eukaryota</taxon>
        <taxon>Viridiplantae</taxon>
        <taxon>Streptophyta</taxon>
        <taxon>Embryophyta</taxon>
        <taxon>Bryophyta</taxon>
        <taxon>Sphagnophytina</taxon>
        <taxon>Sphagnopsida</taxon>
        <taxon>Sphagnales</taxon>
        <taxon>Sphagnaceae</taxon>
        <taxon>Sphagnum</taxon>
    </lineage>
</organism>